<keyword evidence="2" id="KW-0645">Protease</keyword>
<gene>
    <name evidence="3" type="ORF">AMSG_03600</name>
</gene>
<dbReference type="Gene3D" id="3.40.50.12670">
    <property type="match status" value="1"/>
</dbReference>
<name>A0A0L0D485_THETB</name>
<dbReference type="GO" id="GO:0006508">
    <property type="term" value="P:proteolysis"/>
    <property type="evidence" value="ECO:0007669"/>
    <property type="project" value="UniProtKB-KW"/>
</dbReference>
<dbReference type="OMA" id="WYTGGQV"/>
<dbReference type="GO" id="GO:0004185">
    <property type="term" value="F:serine-type carboxypeptidase activity"/>
    <property type="evidence" value="ECO:0007669"/>
    <property type="project" value="UniProtKB-UniRule"/>
</dbReference>
<protein>
    <recommendedName>
        <fullName evidence="2">Carboxypeptidase</fullName>
        <ecNumber evidence="2">3.4.16.-</ecNumber>
    </recommendedName>
</protein>
<dbReference type="Proteomes" id="UP000054408">
    <property type="component" value="Unassembled WGS sequence"/>
</dbReference>
<dbReference type="EC" id="3.4.16.-" evidence="2"/>
<dbReference type="PANTHER" id="PTHR11802">
    <property type="entry name" value="SERINE PROTEASE FAMILY S10 SERINE CARBOXYPEPTIDASE"/>
    <property type="match status" value="1"/>
</dbReference>
<dbReference type="InterPro" id="IPR001563">
    <property type="entry name" value="Peptidase_S10"/>
</dbReference>
<dbReference type="Gene3D" id="3.40.50.1820">
    <property type="entry name" value="alpha/beta hydrolase"/>
    <property type="match status" value="1"/>
</dbReference>
<dbReference type="EMBL" id="GL349445">
    <property type="protein sequence ID" value="KNC47172.1"/>
    <property type="molecule type" value="Genomic_DNA"/>
</dbReference>
<dbReference type="AlphaFoldDB" id="A0A0L0D485"/>
<proteinExistence type="inferred from homology"/>
<dbReference type="PRINTS" id="PR00724">
    <property type="entry name" value="CRBOXYPTASEC"/>
</dbReference>
<reference evidence="3 4" key="1">
    <citation type="submission" date="2010-05" db="EMBL/GenBank/DDBJ databases">
        <title>The Genome Sequence of Thecamonas trahens ATCC 50062.</title>
        <authorList>
            <consortium name="The Broad Institute Genome Sequencing Platform"/>
            <person name="Russ C."/>
            <person name="Cuomo C."/>
            <person name="Shea T."/>
            <person name="Young S.K."/>
            <person name="Zeng Q."/>
            <person name="Koehrsen M."/>
            <person name="Haas B."/>
            <person name="Borodovsky M."/>
            <person name="Guigo R."/>
            <person name="Alvarado L."/>
            <person name="Berlin A."/>
            <person name="Bochicchio J."/>
            <person name="Borenstein D."/>
            <person name="Chapman S."/>
            <person name="Chen Z."/>
            <person name="Freedman E."/>
            <person name="Gellesch M."/>
            <person name="Goldberg J."/>
            <person name="Griggs A."/>
            <person name="Gujja S."/>
            <person name="Heilman E."/>
            <person name="Heiman D."/>
            <person name="Hepburn T."/>
            <person name="Howarth C."/>
            <person name="Jen D."/>
            <person name="Larson L."/>
            <person name="Mehta T."/>
            <person name="Park D."/>
            <person name="Pearson M."/>
            <person name="Roberts A."/>
            <person name="Saif S."/>
            <person name="Shenoy N."/>
            <person name="Sisk P."/>
            <person name="Stolte C."/>
            <person name="Sykes S."/>
            <person name="Thomson T."/>
            <person name="Walk T."/>
            <person name="White J."/>
            <person name="Yandava C."/>
            <person name="Burger G."/>
            <person name="Gray M.W."/>
            <person name="Holland P.W.H."/>
            <person name="King N."/>
            <person name="Lang F.B.F."/>
            <person name="Roger A.J."/>
            <person name="Ruiz-Trillo I."/>
            <person name="Lander E."/>
            <person name="Nusbaum C."/>
        </authorList>
    </citation>
    <scope>NUCLEOTIDE SEQUENCE [LARGE SCALE GENOMIC DNA]</scope>
    <source>
        <strain evidence="3 4">ATCC 50062</strain>
    </source>
</reference>
<keyword evidence="2" id="KW-0378">Hydrolase</keyword>
<dbReference type="eggNOG" id="KOG1282">
    <property type="taxonomic scope" value="Eukaryota"/>
</dbReference>
<dbReference type="SUPFAM" id="SSF53474">
    <property type="entry name" value="alpha/beta-Hydrolases"/>
    <property type="match status" value="1"/>
</dbReference>
<evidence type="ECO:0000256" key="1">
    <source>
        <dbReference type="ARBA" id="ARBA00009431"/>
    </source>
</evidence>
<evidence type="ECO:0000313" key="4">
    <source>
        <dbReference type="Proteomes" id="UP000054408"/>
    </source>
</evidence>
<keyword evidence="2" id="KW-0732">Signal</keyword>
<organism evidence="3 4">
    <name type="scientific">Thecamonas trahens ATCC 50062</name>
    <dbReference type="NCBI Taxonomy" id="461836"/>
    <lineage>
        <taxon>Eukaryota</taxon>
        <taxon>Apusozoa</taxon>
        <taxon>Apusomonadida</taxon>
        <taxon>Apusomonadidae</taxon>
        <taxon>Thecamonas</taxon>
    </lineage>
</organism>
<dbReference type="PROSITE" id="PS00131">
    <property type="entry name" value="CARBOXYPEPT_SER_SER"/>
    <property type="match status" value="1"/>
</dbReference>
<dbReference type="OrthoDB" id="443318at2759"/>
<evidence type="ECO:0000313" key="3">
    <source>
        <dbReference type="EMBL" id="KNC47172.1"/>
    </source>
</evidence>
<feature type="signal peptide" evidence="2">
    <location>
        <begin position="1"/>
        <end position="21"/>
    </location>
</feature>
<dbReference type="STRING" id="461836.A0A0L0D485"/>
<dbReference type="GeneID" id="25563190"/>
<dbReference type="PANTHER" id="PTHR11802:SF201">
    <property type="entry name" value="CARBOXYPEPTIDASE"/>
    <property type="match status" value="1"/>
</dbReference>
<dbReference type="RefSeq" id="XP_013759946.1">
    <property type="nucleotide sequence ID" value="XM_013904492.1"/>
</dbReference>
<sequence length="510" mass="55225">MRTAIALGIVALATVLSVVFAAREQDLIKDLPGWDGDNVMYAGLMEVEPKYGSNMFYWLTLADEEPENKPVVLWLTGGPGCSGLLGLMSEMGPFFAGPDNKLLPNPWGWNTLANMIYIESPIGVGFSYSHNTSRYNVGDQQTAEVSYAFLLEFFAAYPELAENDFYITGESYGGHYTVNLSAYILKMQKQAAAGSPAFPNSFKGMAVGNAWTDAPLDNMGCVLDWDSHTIISEDVAKGLLATCDFAHIGPFAAAEGVDPAACNKYYNEAMTQMGDITIYNIYWPVCLSSSEITGQGHALYRALAQGPETDSAAQLGRVMDKLITMQQRKLADAAAAAAAVGPAPPPYDPAPVCVSNYLTAYLNDPAVQAAIHAPKLPYAWSGCSSIVKYSYPDLLASVVPKYLDDLFPANIRVRVYSGDVDGIVPTPGTKLWIDTMNLTVATGGDFRSWTDPFNQVGGWTTTYENGHGGEFMFSTVRNAGHEVPEYQGPRAWTYIKAFLDGTDLPAPTKP</sequence>
<dbReference type="InterPro" id="IPR029058">
    <property type="entry name" value="AB_hydrolase_fold"/>
</dbReference>
<keyword evidence="4" id="KW-1185">Reference proteome</keyword>
<dbReference type="InterPro" id="IPR018202">
    <property type="entry name" value="Ser_caboxypep_ser_AS"/>
</dbReference>
<accession>A0A0L0D485</accession>
<feature type="chain" id="PRO_5006517184" description="Carboxypeptidase" evidence="2">
    <location>
        <begin position="22"/>
        <end position="510"/>
    </location>
</feature>
<dbReference type="Pfam" id="PF00450">
    <property type="entry name" value="Peptidase_S10"/>
    <property type="match status" value="1"/>
</dbReference>
<evidence type="ECO:0000256" key="2">
    <source>
        <dbReference type="RuleBase" id="RU361156"/>
    </source>
</evidence>
<comment type="similarity">
    <text evidence="1 2">Belongs to the peptidase S10 family.</text>
</comment>
<keyword evidence="2 3" id="KW-0121">Carboxypeptidase</keyword>